<dbReference type="InterPro" id="IPR028082">
    <property type="entry name" value="Peripla_BP_I"/>
</dbReference>
<dbReference type="InterPro" id="IPR010982">
    <property type="entry name" value="Lambda_DNA-bd_dom_sf"/>
</dbReference>
<dbReference type="SMART" id="SM00354">
    <property type="entry name" value="HTH_LACI"/>
    <property type="match status" value="1"/>
</dbReference>
<reference evidence="5 6" key="1">
    <citation type="submission" date="2024-09" db="EMBL/GenBank/DDBJ databases">
        <authorList>
            <person name="Sun Q."/>
            <person name="Mori K."/>
        </authorList>
    </citation>
    <scope>NUCLEOTIDE SEQUENCE [LARGE SCALE GENOMIC DNA]</scope>
    <source>
        <strain evidence="5 6">TBRC 1432</strain>
    </source>
</reference>
<protein>
    <submittedName>
        <fullName evidence="5">LacI family DNA-binding transcriptional regulator</fullName>
    </submittedName>
</protein>
<keyword evidence="3" id="KW-0804">Transcription</keyword>
<dbReference type="Proteomes" id="UP001589810">
    <property type="component" value="Unassembled WGS sequence"/>
</dbReference>
<evidence type="ECO:0000256" key="3">
    <source>
        <dbReference type="ARBA" id="ARBA00023163"/>
    </source>
</evidence>
<dbReference type="RefSeq" id="WP_273934434.1">
    <property type="nucleotide sequence ID" value="NZ_CP097263.1"/>
</dbReference>
<evidence type="ECO:0000256" key="2">
    <source>
        <dbReference type="ARBA" id="ARBA00023125"/>
    </source>
</evidence>
<dbReference type="PROSITE" id="PS00356">
    <property type="entry name" value="HTH_LACI_1"/>
    <property type="match status" value="1"/>
</dbReference>
<feature type="domain" description="HTH lacI-type" evidence="4">
    <location>
        <begin position="4"/>
        <end position="58"/>
    </location>
</feature>
<dbReference type="EMBL" id="JBHLUD010000009">
    <property type="protein sequence ID" value="MFC0545510.1"/>
    <property type="molecule type" value="Genomic_DNA"/>
</dbReference>
<dbReference type="InterPro" id="IPR000843">
    <property type="entry name" value="HTH_LacI"/>
</dbReference>
<dbReference type="PROSITE" id="PS50932">
    <property type="entry name" value="HTH_LACI_2"/>
    <property type="match status" value="1"/>
</dbReference>
<accession>A0ABV6MYW5</accession>
<keyword evidence="6" id="KW-1185">Reference proteome</keyword>
<dbReference type="CDD" id="cd01392">
    <property type="entry name" value="HTH_LacI"/>
    <property type="match status" value="1"/>
</dbReference>
<name>A0ABV6MYW5_9PSEU</name>
<dbReference type="PANTHER" id="PTHR30146">
    <property type="entry name" value="LACI-RELATED TRANSCRIPTIONAL REPRESSOR"/>
    <property type="match status" value="1"/>
</dbReference>
<dbReference type="InterPro" id="IPR046335">
    <property type="entry name" value="LacI/GalR-like_sensor"/>
</dbReference>
<organism evidence="5 6">
    <name type="scientific">Kutzneria chonburiensis</name>
    <dbReference type="NCBI Taxonomy" id="1483604"/>
    <lineage>
        <taxon>Bacteria</taxon>
        <taxon>Bacillati</taxon>
        <taxon>Actinomycetota</taxon>
        <taxon>Actinomycetes</taxon>
        <taxon>Pseudonocardiales</taxon>
        <taxon>Pseudonocardiaceae</taxon>
        <taxon>Kutzneria</taxon>
    </lineage>
</organism>
<dbReference type="GO" id="GO:0003677">
    <property type="term" value="F:DNA binding"/>
    <property type="evidence" value="ECO:0007669"/>
    <property type="project" value="UniProtKB-KW"/>
</dbReference>
<keyword evidence="1" id="KW-0805">Transcription regulation</keyword>
<dbReference type="Pfam" id="PF13377">
    <property type="entry name" value="Peripla_BP_3"/>
    <property type="match status" value="1"/>
</dbReference>
<dbReference type="SUPFAM" id="SSF47413">
    <property type="entry name" value="lambda repressor-like DNA-binding domains"/>
    <property type="match status" value="1"/>
</dbReference>
<dbReference type="PANTHER" id="PTHR30146:SF155">
    <property type="entry name" value="ALANINE RACEMASE"/>
    <property type="match status" value="1"/>
</dbReference>
<proteinExistence type="predicted"/>
<sequence length="339" mass="36024">MKRPTIMDIARRAGVSKGAVSMALNGLPGVSEATRTRILAVARELDWHPNNAARALSAARADAIGLVLARPARTLGAEPFFFQLISGLQAELSGRRIALLLQVVEDLDAEMAVHRQWWSERRVDAVILIDLRVEDPRVALLEELDLPALVIGGPGHHGRLPSVWADDAKAMTRIIDHLAGLGHRRIARVAGLPDLLHTERRTDAFRAAVASHGIDAAPILMTDYSGEQGAAATRQLLASSRPPTAIVYDNDVMAVAGVAVATELGVAVPASLSIVAWDDSPLCQLLHPPLTALTRDTFAFGAAAARALLSVLDGAEGADVEDQVPILVPRESTSTPSAE</sequence>
<evidence type="ECO:0000313" key="6">
    <source>
        <dbReference type="Proteomes" id="UP001589810"/>
    </source>
</evidence>
<dbReference type="SUPFAM" id="SSF53822">
    <property type="entry name" value="Periplasmic binding protein-like I"/>
    <property type="match status" value="1"/>
</dbReference>
<dbReference type="Gene3D" id="1.10.260.40">
    <property type="entry name" value="lambda repressor-like DNA-binding domains"/>
    <property type="match status" value="1"/>
</dbReference>
<gene>
    <name evidence="5" type="ORF">ACFFH7_28635</name>
</gene>
<comment type="caution">
    <text evidence="5">The sequence shown here is derived from an EMBL/GenBank/DDBJ whole genome shotgun (WGS) entry which is preliminary data.</text>
</comment>
<evidence type="ECO:0000256" key="1">
    <source>
        <dbReference type="ARBA" id="ARBA00023015"/>
    </source>
</evidence>
<keyword evidence="2 5" id="KW-0238">DNA-binding</keyword>
<dbReference type="Pfam" id="PF00356">
    <property type="entry name" value="LacI"/>
    <property type="match status" value="1"/>
</dbReference>
<evidence type="ECO:0000259" key="4">
    <source>
        <dbReference type="PROSITE" id="PS50932"/>
    </source>
</evidence>
<evidence type="ECO:0000313" key="5">
    <source>
        <dbReference type="EMBL" id="MFC0545510.1"/>
    </source>
</evidence>
<dbReference type="Gene3D" id="3.40.50.2300">
    <property type="match status" value="2"/>
</dbReference>